<feature type="domain" description="Lipid/polyisoprenoid-binding YceI-like" evidence="2">
    <location>
        <begin position="70"/>
        <end position="237"/>
    </location>
</feature>
<evidence type="ECO:0000313" key="3">
    <source>
        <dbReference type="EMBL" id="GIE06499.1"/>
    </source>
</evidence>
<evidence type="ECO:0000256" key="1">
    <source>
        <dbReference type="ARBA" id="ARBA00008812"/>
    </source>
</evidence>
<organism evidence="3 4">
    <name type="scientific">Paractinoplanes durhamensis</name>
    <dbReference type="NCBI Taxonomy" id="113563"/>
    <lineage>
        <taxon>Bacteria</taxon>
        <taxon>Bacillati</taxon>
        <taxon>Actinomycetota</taxon>
        <taxon>Actinomycetes</taxon>
        <taxon>Micromonosporales</taxon>
        <taxon>Micromonosporaceae</taxon>
        <taxon>Paractinoplanes</taxon>
    </lineage>
</organism>
<evidence type="ECO:0000259" key="2">
    <source>
        <dbReference type="SMART" id="SM00867"/>
    </source>
</evidence>
<dbReference type="SMART" id="SM00867">
    <property type="entry name" value="YceI"/>
    <property type="match status" value="1"/>
</dbReference>
<dbReference type="RefSeq" id="WP_203734355.1">
    <property type="nucleotide sequence ID" value="NZ_BAAATX010000020.1"/>
</dbReference>
<dbReference type="Proteomes" id="UP000637628">
    <property type="component" value="Unassembled WGS sequence"/>
</dbReference>
<comment type="similarity">
    <text evidence="1">Belongs to the UPF0312 family.</text>
</comment>
<sequence>MTAPTAPRRPARAAPTRRKRRWLRWTIAGVAALTVLIVGLVAAAIKLQPVPAPLALPASVAAPSGPADGTYRAASGSLAGFRIQQSVLGLTSDVVGRTGDITGTVTIAGGRATTASLRVGLLALTSGDAKPAPQFGISLDTQRYPDATIGMTQPVTLDPAFISGTAVTVNAAGTVTLHGVTRPASVALALRRDGTGIYVAGSLPVAFADYDIAGPEGYGGLGSLADHGTAEFLLVLQRS</sequence>
<proteinExistence type="inferred from homology"/>
<comment type="caution">
    <text evidence="3">The sequence shown here is derived from an EMBL/GenBank/DDBJ whole genome shotgun (WGS) entry which is preliminary data.</text>
</comment>
<gene>
    <name evidence="3" type="ORF">Adu01nite_78490</name>
</gene>
<protein>
    <recommendedName>
        <fullName evidence="2">Lipid/polyisoprenoid-binding YceI-like domain-containing protein</fullName>
    </recommendedName>
</protein>
<dbReference type="InterPro" id="IPR007372">
    <property type="entry name" value="Lipid/polyisoprenoid-bd_YceI"/>
</dbReference>
<dbReference type="InterPro" id="IPR036761">
    <property type="entry name" value="TTHA0802/YceI-like_sf"/>
</dbReference>
<keyword evidence="4" id="KW-1185">Reference proteome</keyword>
<dbReference type="Gene3D" id="2.40.128.110">
    <property type="entry name" value="Lipid/polyisoprenoid-binding, YceI-like"/>
    <property type="match status" value="1"/>
</dbReference>
<name>A0ABQ3Z9K7_9ACTN</name>
<evidence type="ECO:0000313" key="4">
    <source>
        <dbReference type="Proteomes" id="UP000637628"/>
    </source>
</evidence>
<dbReference type="EMBL" id="BOML01000064">
    <property type="protein sequence ID" value="GIE06499.1"/>
    <property type="molecule type" value="Genomic_DNA"/>
</dbReference>
<reference evidence="3 4" key="1">
    <citation type="submission" date="2021-01" db="EMBL/GenBank/DDBJ databases">
        <title>Whole genome shotgun sequence of Actinoplanes durhamensis NBRC 14914.</title>
        <authorList>
            <person name="Komaki H."/>
            <person name="Tamura T."/>
        </authorList>
    </citation>
    <scope>NUCLEOTIDE SEQUENCE [LARGE SCALE GENOMIC DNA]</scope>
    <source>
        <strain evidence="3 4">NBRC 14914</strain>
    </source>
</reference>
<dbReference type="Pfam" id="PF04264">
    <property type="entry name" value="YceI"/>
    <property type="match status" value="1"/>
</dbReference>
<dbReference type="SUPFAM" id="SSF101874">
    <property type="entry name" value="YceI-like"/>
    <property type="match status" value="1"/>
</dbReference>
<accession>A0ABQ3Z9K7</accession>